<dbReference type="InterPro" id="IPR016039">
    <property type="entry name" value="Thiolase-like"/>
</dbReference>
<dbReference type="GO" id="GO:0016746">
    <property type="term" value="F:acyltransferase activity"/>
    <property type="evidence" value="ECO:0007669"/>
    <property type="project" value="InterPro"/>
</dbReference>
<dbReference type="OrthoDB" id="3368027at2"/>
<protein>
    <recommendedName>
        <fullName evidence="3">Beta-ketoacyl-[acyl-carrier-protein] synthase III N-terminal domain-containing protein</fullName>
    </recommendedName>
</protein>
<evidence type="ECO:0000313" key="1">
    <source>
        <dbReference type="EMBL" id="OXM65198.1"/>
    </source>
</evidence>
<name>A0A229T1T3_9PSEU</name>
<dbReference type="EMBL" id="NMUL01000023">
    <property type="protein sequence ID" value="OXM65198.1"/>
    <property type="molecule type" value="Genomic_DNA"/>
</dbReference>
<reference evidence="2" key="1">
    <citation type="submission" date="2017-07" db="EMBL/GenBank/DDBJ databases">
        <title>Comparative genome mining reveals phylogenetic distribution patterns of secondary metabolites in Amycolatopsis.</title>
        <authorList>
            <person name="Adamek M."/>
            <person name="Alanjary M."/>
            <person name="Sales-Ortells H."/>
            <person name="Goodfellow M."/>
            <person name="Bull A.T."/>
            <person name="Kalinowski J."/>
            <person name="Ziemert N."/>
        </authorList>
    </citation>
    <scope>NUCLEOTIDE SEQUENCE [LARGE SCALE GENOMIC DNA]</scope>
    <source>
        <strain evidence="2">H5</strain>
    </source>
</reference>
<proteinExistence type="predicted"/>
<dbReference type="Proteomes" id="UP000215199">
    <property type="component" value="Unassembled WGS sequence"/>
</dbReference>
<dbReference type="RefSeq" id="WP_093949603.1">
    <property type="nucleotide sequence ID" value="NZ_NMUL01000023.1"/>
</dbReference>
<evidence type="ECO:0000313" key="2">
    <source>
        <dbReference type="Proteomes" id="UP000215199"/>
    </source>
</evidence>
<dbReference type="AlphaFoldDB" id="A0A229T1T3"/>
<dbReference type="Gene3D" id="3.40.47.10">
    <property type="match status" value="1"/>
</dbReference>
<accession>A0A229T1T3</accession>
<gene>
    <name evidence="1" type="ORF">CF165_22875</name>
</gene>
<keyword evidence="2" id="KW-1185">Reference proteome</keyword>
<comment type="caution">
    <text evidence="1">The sequence shown here is derived from an EMBL/GenBank/DDBJ whole genome shotgun (WGS) entry which is preliminary data.</text>
</comment>
<sequence>MYRTAPPAIGRTNGVLPLRLDRLVRRRFAAGGSRTDDPELHEYFADLAALHGIGYRPEVLRRGTGNTFAGMAAAMLDGLDPVDVVIIAHATPDLDPRVSAGAGASHRFAGKPLVFAVMDQACSAAFTAIRLAGEYVRRHSCRRALVLVFDQSTVPYESAAELDGDAAVALHFGFDPGGRVRTGRIPGVDPGEVARVADGIGSGLPVIGLGQPDRRVPATGIWGAYEPAAGAVLVHHDRPRAQLSYCAIDANEAT</sequence>
<dbReference type="SUPFAM" id="SSF53901">
    <property type="entry name" value="Thiolase-like"/>
    <property type="match status" value="1"/>
</dbReference>
<organism evidence="1 2">
    <name type="scientific">Amycolatopsis vastitatis</name>
    <dbReference type="NCBI Taxonomy" id="1905142"/>
    <lineage>
        <taxon>Bacteria</taxon>
        <taxon>Bacillati</taxon>
        <taxon>Actinomycetota</taxon>
        <taxon>Actinomycetes</taxon>
        <taxon>Pseudonocardiales</taxon>
        <taxon>Pseudonocardiaceae</taxon>
        <taxon>Amycolatopsis</taxon>
    </lineage>
</organism>
<evidence type="ECO:0008006" key="3">
    <source>
        <dbReference type="Google" id="ProtNLM"/>
    </source>
</evidence>